<evidence type="ECO:0000313" key="2">
    <source>
        <dbReference type="EMBL" id="QXN91402.1"/>
    </source>
</evidence>
<organism evidence="2 3">
    <name type="scientific">Nocardia iowensis</name>
    <dbReference type="NCBI Taxonomy" id="204891"/>
    <lineage>
        <taxon>Bacteria</taxon>
        <taxon>Bacillati</taxon>
        <taxon>Actinomycetota</taxon>
        <taxon>Actinomycetes</taxon>
        <taxon>Mycobacteriales</taxon>
        <taxon>Nocardiaceae</taxon>
        <taxon>Nocardia</taxon>
    </lineage>
</organism>
<sequence>MSKIRVFGLVFAATAGIVMAGSGLASAQDTGTTPPVETGSATLIVDLAKLLATGSSGKPAPTTP</sequence>
<name>A0ABX8RP34_NOCIO</name>
<evidence type="ECO:0000256" key="1">
    <source>
        <dbReference type="SAM" id="SignalP"/>
    </source>
</evidence>
<dbReference type="EMBL" id="CP078145">
    <property type="protein sequence ID" value="QXN91402.1"/>
    <property type="molecule type" value="Genomic_DNA"/>
</dbReference>
<proteinExistence type="predicted"/>
<protein>
    <submittedName>
        <fullName evidence="2">Uncharacterized protein</fullName>
    </submittedName>
</protein>
<dbReference type="Proteomes" id="UP000694257">
    <property type="component" value="Chromosome"/>
</dbReference>
<dbReference type="RefSeq" id="WP_218472257.1">
    <property type="nucleotide sequence ID" value="NZ_BAABJN010000012.1"/>
</dbReference>
<gene>
    <name evidence="2" type="ORF">KV110_39875</name>
</gene>
<reference evidence="2 3" key="1">
    <citation type="submission" date="2021-07" db="EMBL/GenBank/DDBJ databases">
        <title>Whole Genome Sequence of Nocardia Iowensis.</title>
        <authorList>
            <person name="Lamm A."/>
            <person name="Collins-Fairclough A.M."/>
            <person name="Bunk B."/>
            <person name="Sproer C."/>
        </authorList>
    </citation>
    <scope>NUCLEOTIDE SEQUENCE [LARGE SCALE GENOMIC DNA]</scope>
    <source>
        <strain evidence="2 3">NRRL 5646</strain>
    </source>
</reference>
<keyword evidence="1" id="KW-0732">Signal</keyword>
<accession>A0ABX8RP34</accession>
<feature type="signal peptide" evidence="1">
    <location>
        <begin position="1"/>
        <end position="27"/>
    </location>
</feature>
<keyword evidence="3" id="KW-1185">Reference proteome</keyword>
<feature type="chain" id="PRO_5045895132" evidence="1">
    <location>
        <begin position="28"/>
        <end position="64"/>
    </location>
</feature>
<evidence type="ECO:0000313" key="3">
    <source>
        <dbReference type="Proteomes" id="UP000694257"/>
    </source>
</evidence>